<proteinExistence type="predicted"/>
<evidence type="ECO:0000313" key="3">
    <source>
        <dbReference type="Proteomes" id="UP000430692"/>
    </source>
</evidence>
<dbReference type="CDD" id="cd04301">
    <property type="entry name" value="NAT_SF"/>
    <property type="match status" value="1"/>
</dbReference>
<dbReference type="GO" id="GO:0016747">
    <property type="term" value="F:acyltransferase activity, transferring groups other than amino-acyl groups"/>
    <property type="evidence" value="ECO:0007669"/>
    <property type="project" value="InterPro"/>
</dbReference>
<dbReference type="PANTHER" id="PTHR41700">
    <property type="entry name" value="GCN5-RELATED N-ACETYLTRANSFERASE"/>
    <property type="match status" value="1"/>
</dbReference>
<organism evidence="2 3">
    <name type="scientific">Shimazuella alba</name>
    <dbReference type="NCBI Taxonomy" id="2690964"/>
    <lineage>
        <taxon>Bacteria</taxon>
        <taxon>Bacillati</taxon>
        <taxon>Bacillota</taxon>
        <taxon>Bacilli</taxon>
        <taxon>Bacillales</taxon>
        <taxon>Thermoactinomycetaceae</taxon>
        <taxon>Shimazuella</taxon>
    </lineage>
</organism>
<protein>
    <submittedName>
        <fullName evidence="2">GNAT family N-acetyltransferase</fullName>
    </submittedName>
</protein>
<dbReference type="PANTHER" id="PTHR41700:SF1">
    <property type="entry name" value="N-ACETYLTRANSFERASE DOMAIN-CONTAINING PROTEIN"/>
    <property type="match status" value="1"/>
</dbReference>
<evidence type="ECO:0000313" key="2">
    <source>
        <dbReference type="EMBL" id="MXQ55932.1"/>
    </source>
</evidence>
<dbReference type="InterPro" id="IPR016181">
    <property type="entry name" value="Acyl_CoA_acyltransferase"/>
</dbReference>
<gene>
    <name evidence="2" type="ORF">GSM42_19825</name>
</gene>
<evidence type="ECO:0000259" key="1">
    <source>
        <dbReference type="PROSITE" id="PS51186"/>
    </source>
</evidence>
<dbReference type="Proteomes" id="UP000430692">
    <property type="component" value="Unassembled WGS sequence"/>
</dbReference>
<dbReference type="AlphaFoldDB" id="A0A6I4W6I3"/>
<dbReference type="RefSeq" id="WP_160803297.1">
    <property type="nucleotide sequence ID" value="NZ_WUUL01000023.1"/>
</dbReference>
<dbReference type="PROSITE" id="PS51186">
    <property type="entry name" value="GNAT"/>
    <property type="match status" value="1"/>
</dbReference>
<keyword evidence="2" id="KW-0808">Transferase</keyword>
<comment type="caution">
    <text evidence="2">The sequence shown here is derived from an EMBL/GenBank/DDBJ whole genome shotgun (WGS) entry which is preliminary data.</text>
</comment>
<dbReference type="Gene3D" id="3.40.630.30">
    <property type="match status" value="1"/>
</dbReference>
<dbReference type="EMBL" id="WUUL01000023">
    <property type="protein sequence ID" value="MXQ55932.1"/>
    <property type="molecule type" value="Genomic_DNA"/>
</dbReference>
<reference evidence="2 3" key="1">
    <citation type="submission" date="2019-12" db="EMBL/GenBank/DDBJ databases">
        <title>Whole-genome analyses of novel actinobacteria.</title>
        <authorList>
            <person name="Sahin N."/>
            <person name="Saygin H."/>
        </authorList>
    </citation>
    <scope>NUCLEOTIDE SEQUENCE [LARGE SCALE GENOMIC DNA]</scope>
    <source>
        <strain evidence="2 3">KC615</strain>
    </source>
</reference>
<dbReference type="Pfam" id="PF00583">
    <property type="entry name" value="Acetyltransf_1"/>
    <property type="match status" value="1"/>
</dbReference>
<dbReference type="SUPFAM" id="SSF55729">
    <property type="entry name" value="Acyl-CoA N-acyltransferases (Nat)"/>
    <property type="match status" value="1"/>
</dbReference>
<feature type="domain" description="N-acetyltransferase" evidence="1">
    <location>
        <begin position="7"/>
        <end position="156"/>
    </location>
</feature>
<name>A0A6I4W6I3_9BACL</name>
<sequence length="268" mass="31183">MSGSNVTIKRICTYEELKEVAAIRRELWTDDGEVALDHMKFISDHGGIILGAYKGNQMVGYVYSFPGYQRNQVYLILQNIGVLPAYQHQKIGESLMQYLKEEAKKIGYQEIIWTYEPLESVNAYVYLHKMGAVSSEYLKNCYEDDPQGLAIDRFLTRWDLTDPNQKSSSPLSTFAIEQSFKIDYNINSESPLELDFANLEKYPYVLIPVPSSLKTIRSRTQLHGWRAFTRTVFFQLFNHGWEVFNLIKNKDSDSSIHYYAARKQQKRR</sequence>
<keyword evidence="3" id="KW-1185">Reference proteome</keyword>
<dbReference type="InterPro" id="IPR038764">
    <property type="entry name" value="GNAT_N_AcTrfase_prd"/>
</dbReference>
<accession>A0A6I4W6I3</accession>
<dbReference type="InterPro" id="IPR000182">
    <property type="entry name" value="GNAT_dom"/>
</dbReference>